<dbReference type="Proteomes" id="UP000509796">
    <property type="component" value="Chromosome"/>
</dbReference>
<feature type="region of interest" description="Disordered" evidence="1">
    <location>
        <begin position="1"/>
        <end position="20"/>
    </location>
</feature>
<dbReference type="InterPro" id="IPR007684">
    <property type="entry name" value="Znf_Ogr/Delta"/>
</dbReference>
<protein>
    <submittedName>
        <fullName evidence="3">Ogr/Delta-like zinc finger family protein</fullName>
    </submittedName>
</protein>
<organism evidence="3 4">
    <name type="scientific">Escherichia coli</name>
    <dbReference type="NCBI Taxonomy" id="562"/>
    <lineage>
        <taxon>Bacteria</taxon>
        <taxon>Pseudomonadati</taxon>
        <taxon>Pseudomonadota</taxon>
        <taxon>Gammaproteobacteria</taxon>
        <taxon>Enterobacterales</taxon>
        <taxon>Enterobacteriaceae</taxon>
        <taxon>Escherichia</taxon>
    </lineage>
</organism>
<evidence type="ECO:0000256" key="1">
    <source>
        <dbReference type="SAM" id="MobiDB-lite"/>
    </source>
</evidence>
<evidence type="ECO:0000313" key="3">
    <source>
        <dbReference type="EMBL" id="QLG57213.1"/>
    </source>
</evidence>
<dbReference type="EMBL" id="CP058571">
    <property type="protein sequence ID" value="QLG57213.1"/>
    <property type="molecule type" value="Genomic_DNA"/>
</dbReference>
<dbReference type="Pfam" id="PF04606">
    <property type="entry name" value="Ogr_Delta"/>
    <property type="match status" value="1"/>
</dbReference>
<evidence type="ECO:0000259" key="2">
    <source>
        <dbReference type="Pfam" id="PF04606"/>
    </source>
</evidence>
<sequence length="100" mass="11183">MHPCPYCGASTRTRTSRDANDTGTIREKYYQCNNIECSATFVTHEFVVRTVCRPQPTEERGVVPADAFKSCHRGRDQLSLPLGDCASQSKTVHYARVPFG</sequence>
<proteinExistence type="predicted"/>
<evidence type="ECO:0000313" key="4">
    <source>
        <dbReference type="Proteomes" id="UP000509796"/>
    </source>
</evidence>
<feature type="domain" description="Zinc finger Ogr/Delta-type" evidence="2">
    <location>
        <begin position="4"/>
        <end position="51"/>
    </location>
</feature>
<reference evidence="4" key="1">
    <citation type="submission" date="2020-06" db="EMBL/GenBank/DDBJ databases">
        <title>Identification and Characterisation of Fosfomycin Resistance in Escherichia coli Urinary Tract Infection Isolates from Australia.</title>
        <authorList>
            <person name="Mowlaboccus S."/>
            <person name="Daley D."/>
            <person name="Pang S."/>
            <person name="Gottlieb T."/>
            <person name="Nimmo G.R."/>
            <person name="George N."/>
            <person name="Korman T.M."/>
            <person name="Strietberg R."/>
            <person name="Robson J."/>
            <person name="Peachey G."/>
            <person name="Collignon P."/>
            <person name="Bradbury S."/>
            <person name="Colombi E."/>
            <person name="Ramsay J.P."/>
            <person name="Rogers B.A."/>
            <person name="Coombs G.W."/>
        </authorList>
    </citation>
    <scope>NUCLEOTIDE SEQUENCE [LARGE SCALE GENOMIC DNA]</scope>
    <source>
        <strain evidence="4">EC2</strain>
    </source>
</reference>
<dbReference type="AlphaFoldDB" id="A0AB73V1Q9"/>
<accession>A0AB73V1Q9</accession>
<gene>
    <name evidence="3" type="ORF">HX136_10235</name>
</gene>
<name>A0AB73V1Q9_ECOLX</name>
<dbReference type="RefSeq" id="WP_032149160.1">
    <property type="nucleotide sequence ID" value="NZ_BDPJ01000042.1"/>
</dbReference>